<sequence>MAETLAPIALTLKDIAREAGVSLATVDRVLHNRPGVRPDTVRRVKAAIERNSFQPHVAAAELARGRARRFAFVMPSGPNPFMQQIEAYLGEMASWLSARRLGVEMVATDVFDPSALASSLEALSGDYEGVAVVALDHPSVRAAINDLVDAGTKVVTLVSDVPSSRRHHYVGIDNIAAGRTAGALVGRLVGQRSGKVAIVAGSQGLRDHAERIFGFNQVMAAEFPGLSVLPVLEGRDEDERSEQLLARLFGRHADIVGLYNVGAGTQGVAKALGDKASGDRASGDAGRDKQVVFVGHDVTALTRRLLLQGVMDAAISQNPGHEARAAVRVLLALARGEPILREQEKIRIDIVMRDNLP</sequence>
<dbReference type="CDD" id="cd01392">
    <property type="entry name" value="HTH_LacI"/>
    <property type="match status" value="1"/>
</dbReference>
<reference evidence="5 6" key="1">
    <citation type="journal article" date="2015" name="Stand. Genomic Sci.">
        <title>Genomic Encyclopedia of Bacterial and Archaeal Type Strains, Phase III: the genomes of soil and plant-associated and newly described type strains.</title>
        <authorList>
            <person name="Whitman W.B."/>
            <person name="Woyke T."/>
            <person name="Klenk H.P."/>
            <person name="Zhou Y."/>
            <person name="Lilburn T.G."/>
            <person name="Beck B.J."/>
            <person name="De Vos P."/>
            <person name="Vandamme P."/>
            <person name="Eisen J.A."/>
            <person name="Garrity G."/>
            <person name="Hugenholtz P."/>
            <person name="Kyrpides N.C."/>
        </authorList>
    </citation>
    <scope>NUCLEOTIDE SEQUENCE [LARGE SCALE GENOMIC DNA]</scope>
    <source>
        <strain evidence="5 6">CGMCC 1.10947</strain>
    </source>
</reference>
<dbReference type="PROSITE" id="PS50932">
    <property type="entry name" value="HTH_LACI_2"/>
    <property type="match status" value="1"/>
</dbReference>
<evidence type="ECO:0000313" key="5">
    <source>
        <dbReference type="EMBL" id="TWI06876.1"/>
    </source>
</evidence>
<dbReference type="InterPro" id="IPR000843">
    <property type="entry name" value="HTH_LacI"/>
</dbReference>
<dbReference type="PANTHER" id="PTHR30146:SF152">
    <property type="entry name" value="TRANSCRIPTIONAL REGULATORY PROTEIN"/>
    <property type="match status" value="1"/>
</dbReference>
<dbReference type="PANTHER" id="PTHR30146">
    <property type="entry name" value="LACI-RELATED TRANSCRIPTIONAL REPRESSOR"/>
    <property type="match status" value="1"/>
</dbReference>
<dbReference type="Proteomes" id="UP000317176">
    <property type="component" value="Unassembled WGS sequence"/>
</dbReference>
<dbReference type="Pfam" id="PF13407">
    <property type="entry name" value="Peripla_BP_4"/>
    <property type="match status" value="1"/>
</dbReference>
<dbReference type="CDD" id="cd06307">
    <property type="entry name" value="PBP1_sugar_binding"/>
    <property type="match status" value="1"/>
</dbReference>
<dbReference type="GO" id="GO:0003700">
    <property type="term" value="F:DNA-binding transcription factor activity"/>
    <property type="evidence" value="ECO:0007669"/>
    <property type="project" value="TreeGrafter"/>
</dbReference>
<dbReference type="OrthoDB" id="9805774at2"/>
<evidence type="ECO:0000259" key="4">
    <source>
        <dbReference type="PROSITE" id="PS50932"/>
    </source>
</evidence>
<name>A0A562LH09_9BRAD</name>
<organism evidence="5 6">
    <name type="scientific">Bradyrhizobium daqingense</name>
    <dbReference type="NCBI Taxonomy" id="993502"/>
    <lineage>
        <taxon>Bacteria</taxon>
        <taxon>Pseudomonadati</taxon>
        <taxon>Pseudomonadota</taxon>
        <taxon>Alphaproteobacteria</taxon>
        <taxon>Hyphomicrobiales</taxon>
        <taxon>Nitrobacteraceae</taxon>
        <taxon>Bradyrhizobium</taxon>
    </lineage>
</organism>
<evidence type="ECO:0000256" key="3">
    <source>
        <dbReference type="ARBA" id="ARBA00023163"/>
    </source>
</evidence>
<evidence type="ECO:0000256" key="1">
    <source>
        <dbReference type="ARBA" id="ARBA00023015"/>
    </source>
</evidence>
<dbReference type="InterPro" id="IPR028082">
    <property type="entry name" value="Peripla_BP_I"/>
</dbReference>
<keyword evidence="3" id="KW-0804">Transcription</keyword>
<dbReference type="Gene3D" id="1.10.260.40">
    <property type="entry name" value="lambda repressor-like DNA-binding domains"/>
    <property type="match status" value="1"/>
</dbReference>
<protein>
    <submittedName>
        <fullName evidence="5">LacI family transcriptional regulator</fullName>
    </submittedName>
</protein>
<dbReference type="AlphaFoldDB" id="A0A562LH09"/>
<dbReference type="RefSeq" id="WP_145630637.1">
    <property type="nucleotide sequence ID" value="NZ_CP088014.1"/>
</dbReference>
<dbReference type="PRINTS" id="PR00036">
    <property type="entry name" value="HTHLACI"/>
</dbReference>
<evidence type="ECO:0000256" key="2">
    <source>
        <dbReference type="ARBA" id="ARBA00023125"/>
    </source>
</evidence>
<keyword evidence="6" id="KW-1185">Reference proteome</keyword>
<dbReference type="SUPFAM" id="SSF53822">
    <property type="entry name" value="Periplasmic binding protein-like I"/>
    <property type="match status" value="1"/>
</dbReference>
<dbReference type="EMBL" id="VLKL01000005">
    <property type="protein sequence ID" value="TWI06876.1"/>
    <property type="molecule type" value="Genomic_DNA"/>
</dbReference>
<dbReference type="InterPro" id="IPR010982">
    <property type="entry name" value="Lambda_DNA-bd_dom_sf"/>
</dbReference>
<accession>A0A562LH09</accession>
<keyword evidence="1" id="KW-0805">Transcription regulation</keyword>
<dbReference type="InterPro" id="IPR025997">
    <property type="entry name" value="SBP_2_dom"/>
</dbReference>
<dbReference type="Pfam" id="PF00356">
    <property type="entry name" value="LacI"/>
    <property type="match status" value="1"/>
</dbReference>
<feature type="domain" description="HTH lacI-type" evidence="4">
    <location>
        <begin position="10"/>
        <end position="64"/>
    </location>
</feature>
<gene>
    <name evidence="5" type="ORF">IQ17_02263</name>
</gene>
<dbReference type="SMART" id="SM00354">
    <property type="entry name" value="HTH_LACI"/>
    <property type="match status" value="1"/>
</dbReference>
<proteinExistence type="predicted"/>
<keyword evidence="2" id="KW-0238">DNA-binding</keyword>
<comment type="caution">
    <text evidence="5">The sequence shown here is derived from an EMBL/GenBank/DDBJ whole genome shotgun (WGS) entry which is preliminary data.</text>
</comment>
<dbReference type="GO" id="GO:0000976">
    <property type="term" value="F:transcription cis-regulatory region binding"/>
    <property type="evidence" value="ECO:0007669"/>
    <property type="project" value="TreeGrafter"/>
</dbReference>
<dbReference type="Gene3D" id="3.40.50.2300">
    <property type="match status" value="2"/>
</dbReference>
<dbReference type="SUPFAM" id="SSF47413">
    <property type="entry name" value="lambda repressor-like DNA-binding domains"/>
    <property type="match status" value="1"/>
</dbReference>
<evidence type="ECO:0000313" key="6">
    <source>
        <dbReference type="Proteomes" id="UP000317176"/>
    </source>
</evidence>
<dbReference type="PROSITE" id="PS00356">
    <property type="entry name" value="HTH_LACI_1"/>
    <property type="match status" value="1"/>
</dbReference>